<dbReference type="Proteomes" id="UP000186922">
    <property type="component" value="Unassembled WGS sequence"/>
</dbReference>
<dbReference type="STRING" id="947166.A0A1D1VLD0"/>
<name>A0A1D1VLD0_RAMVA</name>
<proteinExistence type="predicted"/>
<evidence type="ECO:0000256" key="1">
    <source>
        <dbReference type="SAM" id="MobiDB-lite"/>
    </source>
</evidence>
<evidence type="ECO:0000313" key="3">
    <source>
        <dbReference type="Proteomes" id="UP000186922"/>
    </source>
</evidence>
<organism evidence="2 3">
    <name type="scientific">Ramazzottius varieornatus</name>
    <name type="common">Water bear</name>
    <name type="synonym">Tardigrade</name>
    <dbReference type="NCBI Taxonomy" id="947166"/>
    <lineage>
        <taxon>Eukaryota</taxon>
        <taxon>Metazoa</taxon>
        <taxon>Ecdysozoa</taxon>
        <taxon>Tardigrada</taxon>
        <taxon>Eutardigrada</taxon>
        <taxon>Parachela</taxon>
        <taxon>Hypsibioidea</taxon>
        <taxon>Ramazzottiidae</taxon>
        <taxon>Ramazzottius</taxon>
    </lineage>
</organism>
<dbReference type="AlphaFoldDB" id="A0A1D1VLD0"/>
<dbReference type="EMBL" id="BDGG01000005">
    <property type="protein sequence ID" value="GAU99288.1"/>
    <property type="molecule type" value="Genomic_DNA"/>
</dbReference>
<accession>A0A1D1VLD0</accession>
<comment type="caution">
    <text evidence="2">The sequence shown here is derived from an EMBL/GenBank/DDBJ whole genome shotgun (WGS) entry which is preliminary data.</text>
</comment>
<feature type="region of interest" description="Disordered" evidence="1">
    <location>
        <begin position="1"/>
        <end position="41"/>
    </location>
</feature>
<evidence type="ECO:0000313" key="2">
    <source>
        <dbReference type="EMBL" id="GAU99288.1"/>
    </source>
</evidence>
<gene>
    <name evidence="2" type="primary">RvY_10314-1</name>
    <name evidence="2" type="synonym">RvY_10314.1</name>
    <name evidence="2" type="ORF">RvY_10314</name>
</gene>
<reference evidence="2 3" key="1">
    <citation type="journal article" date="2016" name="Nat. Commun.">
        <title>Extremotolerant tardigrade genome and improved radiotolerance of human cultured cells by tardigrade-unique protein.</title>
        <authorList>
            <person name="Hashimoto T."/>
            <person name="Horikawa D.D."/>
            <person name="Saito Y."/>
            <person name="Kuwahara H."/>
            <person name="Kozuka-Hata H."/>
            <person name="Shin-I T."/>
            <person name="Minakuchi Y."/>
            <person name="Ohishi K."/>
            <person name="Motoyama A."/>
            <person name="Aizu T."/>
            <person name="Enomoto A."/>
            <person name="Kondo K."/>
            <person name="Tanaka S."/>
            <person name="Hara Y."/>
            <person name="Koshikawa S."/>
            <person name="Sagara H."/>
            <person name="Miura T."/>
            <person name="Yokobori S."/>
            <person name="Miyagawa K."/>
            <person name="Suzuki Y."/>
            <person name="Kubo T."/>
            <person name="Oyama M."/>
            <person name="Kohara Y."/>
            <person name="Fujiyama A."/>
            <person name="Arakawa K."/>
            <person name="Katayama T."/>
            <person name="Toyoda A."/>
            <person name="Kunieda T."/>
        </authorList>
    </citation>
    <scope>NUCLEOTIDE SEQUENCE [LARGE SCALE GENOMIC DNA]</scope>
    <source>
        <strain evidence="2 3">YOKOZUNA-1</strain>
    </source>
</reference>
<keyword evidence="3" id="KW-1185">Reference proteome</keyword>
<protein>
    <submittedName>
        <fullName evidence="2">Uncharacterized protein</fullName>
    </submittedName>
</protein>
<feature type="region of interest" description="Disordered" evidence="1">
    <location>
        <begin position="614"/>
        <end position="633"/>
    </location>
</feature>
<sequence>MANSRPQSLHGAMPPVASDSPGGRHRYGTKYPAGPDDGQVLTTLPEVPLAKRLRSALKENPDEKTDRKAQAVWGMDPEDWKVYLEDWKDRELVRNYFACRIDQEDRKEEWNTKGARMLGPGGHDVLMGHMGHSSGERLQGEQAGRNGRDPWLPTNATYPTPEEIAAILRHVKQLEATNESLHRQVCSSPTYSVSRAPSPLPQYGNQIPSSPTPVVYSVVSKEPPPSTHFNFPPVTPTVDKLLRQKSAYVVFRDLVTDRYVPNNTKRKQPGDPSTGHLVIVDLPSWQDAFLTFSLYRSYYYPDMAIPFLAYSGIIRGLASRKPDVRFWLEYDQRFRQKMALPDSDITGWYHEDRDIVKAVKNNFKPTATTTTVISTVARVVSTNPVAALNHVIRTMPINVHNASNPGIPSSPIVTLSVPSTSLAPVPVTTHHFTSVEIPDKAYTLLIPERFAHALKEYPDSEFADYFVNGLINGFRLGYTGPDVTRITSNARTAREHPEVVRDYVAKEVAAKHTVGPLNHPPFPNFICSSMGVRPKKLGGVRLIMDLSRPFRKISGLEGRHLKDATRRTPVLYTPNPAPASGDNSFIYLSDDEDYDLSANSTSAVAAAGNLSLSPTPMEPCETSDKSSSYVPEDEGHKITAVQTSPRDSTENSTVLADDLRYRCFQTSESDSSVLAWLSSPEVLYVYGCIKMPQCFQGRTWFAVIFEPEQRERIYGLVADDDNGCWKDKNRRFGRGKKLDDERKPFV</sequence>